<dbReference type="Proteomes" id="UP000692954">
    <property type="component" value="Unassembled WGS sequence"/>
</dbReference>
<keyword evidence="2" id="KW-0378">Hydrolase</keyword>
<sequence length="470" mass="56250">MKNNLYQLLDQANVKRVKSESELSKPQSLFGRSKNLEDSNQFYLLDLYHKGLYEKICAECQKSQNNFKILFSINESDFKLQVYITQDYSYQKIEYLSLNQLREFPKLFKVIHNKTGENSLQSDLLLLPNENIILGRFSIDKIPIQIPSQIYYNSNPWFEIGYAVERFSLNYEGFEKQSLYVGEINDRYNPINEGYFKNTKFKLSATFADGFFTGKINLEKYSDNKKYVLERNNEKTLLPIYYNQNNLIDFFTFKTIFEGRWINQKILDIYLDQFTREYKMINEKKQTMMNYQNYVINSCDCADIFSSDIFDQQFYLEEKWKAFQADHNIDINNLKNRFILALNLNRSHFIVLVLEFDPNEKQGTIYLLDSIPNPFTKKQFETGQQNIQSLFPNFIIKKEIQRIDKNKIEIQKNGYDCGIHCIYNSIQVFKEKNKKMTDINFKIEDKHKINRLRRHVYLTMVNNYSNFFDY</sequence>
<evidence type="ECO:0000256" key="1">
    <source>
        <dbReference type="ARBA" id="ARBA00022670"/>
    </source>
</evidence>
<dbReference type="PROSITE" id="PS50600">
    <property type="entry name" value="ULP_PROTEASE"/>
    <property type="match status" value="1"/>
</dbReference>
<evidence type="ECO:0000256" key="2">
    <source>
        <dbReference type="ARBA" id="ARBA00022801"/>
    </source>
</evidence>
<dbReference type="InterPro" id="IPR003653">
    <property type="entry name" value="Peptidase_C48_C"/>
</dbReference>
<accession>A0A8S1L665</accession>
<protein>
    <recommendedName>
        <fullName evidence="3">Ubiquitin-like protease family profile domain-containing protein</fullName>
    </recommendedName>
</protein>
<keyword evidence="5" id="KW-1185">Reference proteome</keyword>
<proteinExistence type="predicted"/>
<dbReference type="AlphaFoldDB" id="A0A8S1L665"/>
<dbReference type="EMBL" id="CAJJDN010000015">
    <property type="protein sequence ID" value="CAD8061725.1"/>
    <property type="molecule type" value="Genomic_DNA"/>
</dbReference>
<comment type="caution">
    <text evidence="4">The sequence shown here is derived from an EMBL/GenBank/DDBJ whole genome shotgun (WGS) entry which is preliminary data.</text>
</comment>
<evidence type="ECO:0000313" key="4">
    <source>
        <dbReference type="EMBL" id="CAD8061725.1"/>
    </source>
</evidence>
<dbReference type="OrthoDB" id="5065855at2759"/>
<evidence type="ECO:0000259" key="3">
    <source>
        <dbReference type="PROSITE" id="PS50600"/>
    </source>
</evidence>
<keyword evidence="1" id="KW-0645">Protease</keyword>
<gene>
    <name evidence="4" type="ORF">PSON_ATCC_30995.1.T0150477</name>
</gene>
<feature type="domain" description="Ubiquitin-like protease family profile" evidence="3">
    <location>
        <begin position="246"/>
        <end position="428"/>
    </location>
</feature>
<dbReference type="GO" id="GO:0006508">
    <property type="term" value="P:proteolysis"/>
    <property type="evidence" value="ECO:0007669"/>
    <property type="project" value="UniProtKB-KW"/>
</dbReference>
<organism evidence="4 5">
    <name type="scientific">Paramecium sonneborni</name>
    <dbReference type="NCBI Taxonomy" id="65129"/>
    <lineage>
        <taxon>Eukaryota</taxon>
        <taxon>Sar</taxon>
        <taxon>Alveolata</taxon>
        <taxon>Ciliophora</taxon>
        <taxon>Intramacronucleata</taxon>
        <taxon>Oligohymenophorea</taxon>
        <taxon>Peniculida</taxon>
        <taxon>Parameciidae</taxon>
        <taxon>Paramecium</taxon>
    </lineage>
</organism>
<dbReference type="GO" id="GO:0008234">
    <property type="term" value="F:cysteine-type peptidase activity"/>
    <property type="evidence" value="ECO:0007669"/>
    <property type="project" value="InterPro"/>
</dbReference>
<name>A0A8S1L665_9CILI</name>
<reference evidence="4" key="1">
    <citation type="submission" date="2021-01" db="EMBL/GenBank/DDBJ databases">
        <authorList>
            <consortium name="Genoscope - CEA"/>
            <person name="William W."/>
        </authorList>
    </citation>
    <scope>NUCLEOTIDE SEQUENCE</scope>
</reference>
<evidence type="ECO:0000313" key="5">
    <source>
        <dbReference type="Proteomes" id="UP000692954"/>
    </source>
</evidence>